<dbReference type="GeneID" id="43166938"/>
<dbReference type="Proteomes" id="UP001326110">
    <property type="component" value="Chromosome"/>
</dbReference>
<organism evidence="1 2">
    <name type="scientific">Duganella zoogloeoides</name>
    <dbReference type="NCBI Taxonomy" id="75659"/>
    <lineage>
        <taxon>Bacteria</taxon>
        <taxon>Pseudomonadati</taxon>
        <taxon>Pseudomonadota</taxon>
        <taxon>Betaproteobacteria</taxon>
        <taxon>Burkholderiales</taxon>
        <taxon>Oxalobacteraceae</taxon>
        <taxon>Telluria group</taxon>
        <taxon>Duganella</taxon>
    </lineage>
</organism>
<gene>
    <name evidence="1" type="ORF">SR858_14165</name>
</gene>
<evidence type="ECO:0000313" key="2">
    <source>
        <dbReference type="Proteomes" id="UP001326110"/>
    </source>
</evidence>
<dbReference type="RefSeq" id="WP_154819688.1">
    <property type="nucleotide sequence ID" value="NZ_CP140152.1"/>
</dbReference>
<dbReference type="EMBL" id="CP140152">
    <property type="protein sequence ID" value="WQH02228.1"/>
    <property type="molecule type" value="Genomic_DNA"/>
</dbReference>
<name>A0ABZ0XRP7_9BURK</name>
<keyword evidence="2" id="KW-1185">Reference proteome</keyword>
<protein>
    <recommendedName>
        <fullName evidence="3">PQQ-binding-like beta-propeller repeat protein</fullName>
    </recommendedName>
</protein>
<evidence type="ECO:0000313" key="1">
    <source>
        <dbReference type="EMBL" id="WQH02228.1"/>
    </source>
</evidence>
<proteinExistence type="predicted"/>
<evidence type="ECO:0008006" key="3">
    <source>
        <dbReference type="Google" id="ProtNLM"/>
    </source>
</evidence>
<accession>A0ABZ0XRP7</accession>
<sequence>MEIHFKDKFDEGQYDRVFAVGGDKFDTAVAASVAIFDSDGLRTRVNVLSSAGYSCFQDVRYVGNLIFIGFGQYVFILDVKAGAVVSHQLDGYFGHMYDGGDFENLPTKFSVLVTSASEALAFSRTGELLWVRKNLGIDGVLLHAANSRQFDGEGEWDPPGGWRKFSVLADSGTVL</sequence>
<reference evidence="1 2" key="1">
    <citation type="submission" date="2023-11" db="EMBL/GenBank/DDBJ databases">
        <title>MicrobeMod: A computational toolkit for identifying prokaryotic methylation and restriction-modification with nanopore sequencing.</title>
        <authorList>
            <person name="Crits-Christoph A."/>
            <person name="Kang S.C."/>
            <person name="Lee H."/>
            <person name="Ostrov N."/>
        </authorList>
    </citation>
    <scope>NUCLEOTIDE SEQUENCE [LARGE SCALE GENOMIC DNA]</scope>
    <source>
        <strain evidence="1 2">ATCC 25935</strain>
    </source>
</reference>